<sequence length="47" mass="5332">MAILTQLWSEKTNEFTTTQKAVIGLTVAFIFTTSLFALGLLFMEFTR</sequence>
<dbReference type="EMBL" id="FNUG01000001">
    <property type="protein sequence ID" value="SEE53852.1"/>
    <property type="molecule type" value="Genomic_DNA"/>
</dbReference>
<dbReference type="Proteomes" id="UP000199448">
    <property type="component" value="Unassembled WGS sequence"/>
</dbReference>
<dbReference type="AlphaFoldDB" id="A0A1H5JMZ0"/>
<evidence type="ECO:0000313" key="3">
    <source>
        <dbReference type="Proteomes" id="UP000199448"/>
    </source>
</evidence>
<keyword evidence="3" id="KW-1185">Reference proteome</keyword>
<keyword evidence="1" id="KW-0472">Membrane</keyword>
<accession>A0A1H5JMZ0</accession>
<feature type="transmembrane region" description="Helical" evidence="1">
    <location>
        <begin position="21"/>
        <end position="43"/>
    </location>
</feature>
<name>A0A1H5JMZ0_9FLAO</name>
<keyword evidence="1" id="KW-0812">Transmembrane</keyword>
<gene>
    <name evidence="2" type="ORF">SAMN04488034_101791</name>
</gene>
<proteinExistence type="predicted"/>
<reference evidence="2 3" key="1">
    <citation type="submission" date="2016-10" db="EMBL/GenBank/DDBJ databases">
        <authorList>
            <person name="de Groot N.N."/>
        </authorList>
    </citation>
    <scope>NUCLEOTIDE SEQUENCE [LARGE SCALE GENOMIC DNA]</scope>
    <source>
        <strain evidence="2 3">DSM 23553</strain>
    </source>
</reference>
<evidence type="ECO:0000313" key="2">
    <source>
        <dbReference type="EMBL" id="SEE53852.1"/>
    </source>
</evidence>
<dbReference type="RefSeq" id="WP_176763416.1">
    <property type="nucleotide sequence ID" value="NZ_FNGG01000001.1"/>
</dbReference>
<organism evidence="2 3">
    <name type="scientific">Salinimicrobium catena</name>
    <dbReference type="NCBI Taxonomy" id="390640"/>
    <lineage>
        <taxon>Bacteria</taxon>
        <taxon>Pseudomonadati</taxon>
        <taxon>Bacteroidota</taxon>
        <taxon>Flavobacteriia</taxon>
        <taxon>Flavobacteriales</taxon>
        <taxon>Flavobacteriaceae</taxon>
        <taxon>Salinimicrobium</taxon>
    </lineage>
</organism>
<keyword evidence="1" id="KW-1133">Transmembrane helix</keyword>
<evidence type="ECO:0000256" key="1">
    <source>
        <dbReference type="SAM" id="Phobius"/>
    </source>
</evidence>
<protein>
    <submittedName>
        <fullName evidence="2">Uncharacterized protein</fullName>
    </submittedName>
</protein>